<evidence type="ECO:0000256" key="4">
    <source>
        <dbReference type="ARBA" id="ARBA00023136"/>
    </source>
</evidence>
<proteinExistence type="predicted"/>
<keyword evidence="3 6" id="KW-1133">Transmembrane helix</keyword>
<evidence type="ECO:0000256" key="6">
    <source>
        <dbReference type="SAM" id="Phobius"/>
    </source>
</evidence>
<organism evidence="8 9">
    <name type="scientific">Aspergillus fumigatiaffinis</name>
    <dbReference type="NCBI Taxonomy" id="340414"/>
    <lineage>
        <taxon>Eukaryota</taxon>
        <taxon>Fungi</taxon>
        <taxon>Dikarya</taxon>
        <taxon>Ascomycota</taxon>
        <taxon>Pezizomycotina</taxon>
        <taxon>Eurotiomycetes</taxon>
        <taxon>Eurotiomycetidae</taxon>
        <taxon>Eurotiales</taxon>
        <taxon>Aspergillaceae</taxon>
        <taxon>Aspergillus</taxon>
        <taxon>Aspergillus subgen. Fumigati</taxon>
    </lineage>
</organism>
<dbReference type="EMBL" id="JAAAPX010000156">
    <property type="protein sequence ID" value="KAF4228252.1"/>
    <property type="molecule type" value="Genomic_DNA"/>
</dbReference>
<protein>
    <recommendedName>
        <fullName evidence="10">Mid2 domain-containing protein</fullName>
    </recommendedName>
</protein>
<feature type="signal peptide" evidence="7">
    <location>
        <begin position="1"/>
        <end position="19"/>
    </location>
</feature>
<keyword evidence="7" id="KW-0732">Signal</keyword>
<reference evidence="8" key="1">
    <citation type="journal article" date="2020" name="bioRxiv">
        <title>Genomic and phenotypic heterogeneity of clinical isolates of the human pathogens Aspergillus fumigatus, Aspergillus lentulus and Aspergillus fumigatiaffinis.</title>
        <authorList>
            <person name="dos Santos R.A.C."/>
            <person name="Steenwyk J.L."/>
            <person name="Rivero-Menendez O."/>
            <person name="Mead M.E."/>
            <person name="Silva L.P."/>
            <person name="Bastos R.W."/>
            <person name="Alastruey-Izquierdo A."/>
            <person name="Goldman G.H."/>
            <person name="Rokas A."/>
        </authorList>
    </citation>
    <scope>NUCLEOTIDE SEQUENCE</scope>
    <source>
        <strain evidence="8">CNM-CM6805</strain>
    </source>
</reference>
<evidence type="ECO:0008006" key="10">
    <source>
        <dbReference type="Google" id="ProtNLM"/>
    </source>
</evidence>
<feature type="compositionally biased region" description="Polar residues" evidence="5">
    <location>
        <begin position="212"/>
        <end position="223"/>
    </location>
</feature>
<feature type="region of interest" description="Disordered" evidence="5">
    <location>
        <begin position="203"/>
        <end position="255"/>
    </location>
</feature>
<feature type="compositionally biased region" description="Basic and acidic residues" evidence="5">
    <location>
        <begin position="224"/>
        <end position="237"/>
    </location>
</feature>
<evidence type="ECO:0000313" key="8">
    <source>
        <dbReference type="EMBL" id="KAF4228252.1"/>
    </source>
</evidence>
<dbReference type="GO" id="GO:0016020">
    <property type="term" value="C:membrane"/>
    <property type="evidence" value="ECO:0007669"/>
    <property type="project" value="UniProtKB-SubCell"/>
</dbReference>
<name>A0A8H4M6A5_9EURO</name>
<keyword evidence="9" id="KW-1185">Reference proteome</keyword>
<feature type="chain" id="PRO_5044155377" description="Mid2 domain-containing protein" evidence="7">
    <location>
        <begin position="20"/>
        <end position="255"/>
    </location>
</feature>
<dbReference type="PANTHER" id="PTHR15549">
    <property type="entry name" value="PAIRED IMMUNOGLOBULIN-LIKE TYPE 2 RECEPTOR"/>
    <property type="match status" value="1"/>
</dbReference>
<dbReference type="PANTHER" id="PTHR15549:SF26">
    <property type="entry name" value="AXIAL BUDDING PATTERN PROTEIN 2-RELATED"/>
    <property type="match status" value="1"/>
</dbReference>
<keyword evidence="4 6" id="KW-0472">Membrane</keyword>
<evidence type="ECO:0000313" key="9">
    <source>
        <dbReference type="Proteomes" id="UP000653565"/>
    </source>
</evidence>
<gene>
    <name evidence="8" type="ORF">CNMCM6805_002267</name>
</gene>
<comment type="caution">
    <text evidence="8">The sequence shown here is derived from an EMBL/GenBank/DDBJ whole genome shotgun (WGS) entry which is preliminary data.</text>
</comment>
<reference evidence="8" key="2">
    <citation type="submission" date="2020-04" db="EMBL/GenBank/DDBJ databases">
        <authorList>
            <person name="Santos R.A.C."/>
            <person name="Steenwyk J.L."/>
            <person name="Rivero-Menendez O."/>
            <person name="Mead M.E."/>
            <person name="Silva L.P."/>
            <person name="Bastos R.W."/>
            <person name="Alastruey-Izquierdo A."/>
            <person name="Goldman G.H."/>
            <person name="Rokas A."/>
        </authorList>
    </citation>
    <scope>NUCLEOTIDE SEQUENCE</scope>
    <source>
        <strain evidence="8">CNM-CM6805</strain>
    </source>
</reference>
<comment type="subcellular location">
    <subcellularLocation>
        <location evidence="1">Membrane</location>
        <topology evidence="1">Single-pass membrane protein</topology>
    </subcellularLocation>
</comment>
<feature type="transmembrane region" description="Helical" evidence="6">
    <location>
        <begin position="174"/>
        <end position="195"/>
    </location>
</feature>
<evidence type="ECO:0000256" key="1">
    <source>
        <dbReference type="ARBA" id="ARBA00004167"/>
    </source>
</evidence>
<evidence type="ECO:0000256" key="3">
    <source>
        <dbReference type="ARBA" id="ARBA00022989"/>
    </source>
</evidence>
<dbReference type="InterPro" id="IPR051694">
    <property type="entry name" value="Immunoregulatory_rcpt-like"/>
</dbReference>
<evidence type="ECO:0000256" key="5">
    <source>
        <dbReference type="SAM" id="MobiDB-lite"/>
    </source>
</evidence>
<accession>A0A8H4M6A5</accession>
<evidence type="ECO:0000256" key="2">
    <source>
        <dbReference type="ARBA" id="ARBA00022692"/>
    </source>
</evidence>
<evidence type="ECO:0000256" key="7">
    <source>
        <dbReference type="SAM" id="SignalP"/>
    </source>
</evidence>
<dbReference type="OrthoDB" id="4500390at2759"/>
<sequence length="255" mass="27406">MFISTLLLALALNAFQSNAFQITYPKKGDLVNVYDGLVTTWSYNSSDSILLPLTIYFVPITHHGESATYIQNDINITLGIYTISTTFPVAEAYYLRFIYANNFWETGNFRITTSEQSTNASDTSSSASPSLYSTSPTLWITESTATVASSLTPGTKVSSSDENYDNGLNTGAKVGIGIGCAAAAIVGIVGFLLLYRIKTKGKFPPPEPPTLPSANSTKLNGSSDARKVFEADGKHEAANIPELPPDSYTRSELPG</sequence>
<dbReference type="AlphaFoldDB" id="A0A8H4M6A5"/>
<keyword evidence="2 6" id="KW-0812">Transmembrane</keyword>
<dbReference type="GO" id="GO:0071944">
    <property type="term" value="C:cell periphery"/>
    <property type="evidence" value="ECO:0007669"/>
    <property type="project" value="UniProtKB-ARBA"/>
</dbReference>
<dbReference type="Proteomes" id="UP000653565">
    <property type="component" value="Unassembled WGS sequence"/>
</dbReference>